<comment type="caution">
    <text evidence="1">The sequence shown here is derived from an EMBL/GenBank/DDBJ whole genome shotgun (WGS) entry which is preliminary data.</text>
</comment>
<evidence type="ECO:0008006" key="3">
    <source>
        <dbReference type="Google" id="ProtNLM"/>
    </source>
</evidence>
<evidence type="ECO:0000313" key="1">
    <source>
        <dbReference type="EMBL" id="NYS78425.1"/>
    </source>
</evidence>
<accession>A0A7Z0LTL8</accession>
<gene>
    <name evidence="1" type="ORF">HZS80_12025</name>
</gene>
<dbReference type="AlphaFoldDB" id="A0A7Z0LTL8"/>
<proteinExistence type="predicted"/>
<dbReference type="Proteomes" id="UP000526892">
    <property type="component" value="Unassembled WGS sequence"/>
</dbReference>
<reference evidence="1 2" key="1">
    <citation type="journal article" date="2003" name="Extremophiles">
        <title>Halomonas glaciei sp. nov. isolated from fast ice of Adelie Land, Antarctica.</title>
        <authorList>
            <person name="Reddy G.S."/>
            <person name="Raghavan P.U."/>
            <person name="Sarita N.B."/>
            <person name="Prakash J.S."/>
            <person name="Nagesh N."/>
            <person name="Delille D."/>
            <person name="Shivaji S."/>
        </authorList>
    </citation>
    <scope>NUCLEOTIDE SEQUENCE [LARGE SCALE GENOMIC DNA]</scope>
    <source>
        <strain evidence="1 2">DD39</strain>
    </source>
</reference>
<sequence>MSKLVLHVGMPQTDASSIQATLFTCGVVGEFRYADLGVPNHGGIITSLFIEDPSNWSGHRLAGRSPKEVESYKQQALQGLEAVRNTQEYQVISGEGICHLPENSLIKLRDFFASHFECIEVIGYVRPPASFMASVFQQLVKNHGLARLRGEAYYPHYREKFEKFDRVFGRENVTLRLFKPEHLVGGDAVVDFCHLLGESILQEQIQRANKSLSLEAISVLFAYRREGPQYANYKGKARDNNALVASLEGFGSRKLHFASILIDPILENHREDIEWMEQRLDQSIIDTGAVDDEAIISENQLLNIAIEQFDALESHVNKQIAQVEPTPEQLAHWIEKLRTAITGRNSNGLTPAYGSQSFFTDEQLALLENDKLSPVIALREMALAFERHGCLDEARSVIEAALTLRPDAKGLHKLQKRMTAR</sequence>
<keyword evidence="2" id="KW-1185">Reference proteome</keyword>
<organism evidence="1 2">
    <name type="scientific">Vreelandella glaciei</name>
    <dbReference type="NCBI Taxonomy" id="186761"/>
    <lineage>
        <taxon>Bacteria</taxon>
        <taxon>Pseudomonadati</taxon>
        <taxon>Pseudomonadota</taxon>
        <taxon>Gammaproteobacteria</taxon>
        <taxon>Oceanospirillales</taxon>
        <taxon>Halomonadaceae</taxon>
        <taxon>Vreelandella</taxon>
    </lineage>
</organism>
<protein>
    <recommendedName>
        <fullName evidence="3">Tetratricopeptide repeat protein</fullName>
    </recommendedName>
</protein>
<dbReference type="RefSeq" id="WP_179916220.1">
    <property type="nucleotide sequence ID" value="NZ_JACCDE010000016.1"/>
</dbReference>
<evidence type="ECO:0000313" key="2">
    <source>
        <dbReference type="Proteomes" id="UP000526892"/>
    </source>
</evidence>
<name>A0A7Z0LTL8_9GAMM</name>
<dbReference type="EMBL" id="JACCDE010000016">
    <property type="protein sequence ID" value="NYS78425.1"/>
    <property type="molecule type" value="Genomic_DNA"/>
</dbReference>